<keyword evidence="2" id="KW-1185">Reference proteome</keyword>
<proteinExistence type="predicted"/>
<protein>
    <submittedName>
        <fullName evidence="1">14028_t:CDS:1</fullName>
    </submittedName>
</protein>
<name>A0ACA9K9B9_9GLOM</name>
<organism evidence="1 2">
    <name type="scientific">Dentiscutata heterogama</name>
    <dbReference type="NCBI Taxonomy" id="1316150"/>
    <lineage>
        <taxon>Eukaryota</taxon>
        <taxon>Fungi</taxon>
        <taxon>Fungi incertae sedis</taxon>
        <taxon>Mucoromycota</taxon>
        <taxon>Glomeromycotina</taxon>
        <taxon>Glomeromycetes</taxon>
        <taxon>Diversisporales</taxon>
        <taxon>Gigasporaceae</taxon>
        <taxon>Dentiscutata</taxon>
    </lineage>
</organism>
<evidence type="ECO:0000313" key="2">
    <source>
        <dbReference type="Proteomes" id="UP000789702"/>
    </source>
</evidence>
<comment type="caution">
    <text evidence="1">The sequence shown here is derived from an EMBL/GenBank/DDBJ whole genome shotgun (WGS) entry which is preliminary data.</text>
</comment>
<dbReference type="EMBL" id="CAJVPU010000717">
    <property type="protein sequence ID" value="CAG8459996.1"/>
    <property type="molecule type" value="Genomic_DNA"/>
</dbReference>
<dbReference type="Proteomes" id="UP000789702">
    <property type="component" value="Unassembled WGS sequence"/>
</dbReference>
<accession>A0ACA9K9B9</accession>
<reference evidence="1" key="1">
    <citation type="submission" date="2021-06" db="EMBL/GenBank/DDBJ databases">
        <authorList>
            <person name="Kallberg Y."/>
            <person name="Tangrot J."/>
            <person name="Rosling A."/>
        </authorList>
    </citation>
    <scope>NUCLEOTIDE SEQUENCE</scope>
    <source>
        <strain evidence="1">IL203A</strain>
    </source>
</reference>
<sequence length="186" mass="21796">MQYNSALTCVSCSLYQYKTFKNNRGLRLYWQRVYQSKNSNYSNQRHTNTSIFSCVFCILCPKKGYKNQKGLSRHETIVHSHYNTPQAGLIPQPLEAIIEFKSTLIYMIQIKLKTSAKEVRQQVITMPCLENQFISVNAYESLGQIFGDEKWEVHEYENKQQTWVILNMSEDEEVKCLRTIKKTSSN</sequence>
<gene>
    <name evidence="1" type="ORF">DHETER_LOCUS1236</name>
</gene>
<evidence type="ECO:0000313" key="1">
    <source>
        <dbReference type="EMBL" id="CAG8459996.1"/>
    </source>
</evidence>